<feature type="binding site" evidence="9">
    <location>
        <position position="77"/>
    </location>
    <ligand>
        <name>[4Fe-4S] cluster</name>
        <dbReference type="ChEBI" id="CHEBI:49883"/>
        <label>2</label>
        <note>4Fe-4S-S-AdoMet</note>
    </ligand>
</feature>
<dbReference type="SFLD" id="SFLDF00284">
    <property type="entry name" value="tRNA_wybutosine-synthesizing"/>
    <property type="match status" value="1"/>
</dbReference>
<dbReference type="GO" id="GO:0051539">
    <property type="term" value="F:4 iron, 4 sulfur cluster binding"/>
    <property type="evidence" value="ECO:0007669"/>
    <property type="project" value="UniProtKB-UniRule"/>
</dbReference>
<evidence type="ECO:0000256" key="4">
    <source>
        <dbReference type="ARBA" id="ARBA00022723"/>
    </source>
</evidence>
<keyword evidence="2 9" id="KW-0949">S-adenosyl-L-methionine</keyword>
<feature type="binding site" evidence="9">
    <location>
        <position position="74"/>
    </location>
    <ligand>
        <name>[4Fe-4S] cluster</name>
        <dbReference type="ChEBI" id="CHEBI:49883"/>
        <label>2</label>
        <note>4Fe-4S-S-AdoMet</note>
    </ligand>
</feature>
<proteinExistence type="inferred from homology"/>
<name>A0A7C1E8T1_9CREN</name>
<dbReference type="InterPro" id="IPR058240">
    <property type="entry name" value="rSAM_sf"/>
</dbReference>
<keyword evidence="9" id="KW-0963">Cytoplasm</keyword>
<feature type="binding site" evidence="9">
    <location>
        <position position="34"/>
    </location>
    <ligand>
        <name>[4Fe-4S] cluster</name>
        <dbReference type="ChEBI" id="CHEBI:49883"/>
        <label>1</label>
    </ligand>
</feature>
<evidence type="ECO:0000256" key="2">
    <source>
        <dbReference type="ARBA" id="ARBA00022691"/>
    </source>
</evidence>
<dbReference type="InterPro" id="IPR034556">
    <property type="entry name" value="tRNA_wybutosine-synthase"/>
</dbReference>
<dbReference type="PANTHER" id="PTHR13930">
    <property type="entry name" value="S-ADENOSYL-L-METHIONINE-DEPENDENT TRNA 4-DEMETHYLWYOSINE SYNTHASE"/>
    <property type="match status" value="1"/>
</dbReference>
<dbReference type="CDD" id="cd01335">
    <property type="entry name" value="Radical_SAM"/>
    <property type="match status" value="1"/>
</dbReference>
<feature type="domain" description="Radical SAM core" evidence="10">
    <location>
        <begin position="53"/>
        <end position="305"/>
    </location>
</feature>
<dbReference type="SUPFAM" id="SSF102114">
    <property type="entry name" value="Radical SAM enzymes"/>
    <property type="match status" value="1"/>
</dbReference>
<dbReference type="AlphaFoldDB" id="A0A7C1E8T1"/>
<dbReference type="EC" id="4.1.3.44" evidence="9"/>
<dbReference type="PROSITE" id="PS51918">
    <property type="entry name" value="RADICAL_SAM"/>
    <property type="match status" value="1"/>
</dbReference>
<keyword evidence="7 9" id="KW-0456">Lyase</keyword>
<dbReference type="HAMAP" id="MF_01921">
    <property type="entry name" value="TYW1_archaea"/>
    <property type="match status" value="1"/>
</dbReference>
<dbReference type="InterPro" id="IPR023993">
    <property type="entry name" value="TYW1_archaea"/>
</dbReference>
<evidence type="ECO:0000313" key="11">
    <source>
        <dbReference type="EMBL" id="HDS10976.1"/>
    </source>
</evidence>
<keyword evidence="1 9" id="KW-0004">4Fe-4S</keyword>
<evidence type="ECO:0000256" key="8">
    <source>
        <dbReference type="ARBA" id="ARBA00049466"/>
    </source>
</evidence>
<dbReference type="GO" id="GO:0046872">
    <property type="term" value="F:metal ion binding"/>
    <property type="evidence" value="ECO:0007669"/>
    <property type="project" value="UniProtKB-KW"/>
</dbReference>
<comment type="cofactor">
    <cofactor evidence="9">
        <name>[4Fe-4S] cluster</name>
        <dbReference type="ChEBI" id="CHEBI:49883"/>
    </cofactor>
    <text evidence="9">Binds 2 [4Fe-4S] clusters. Binds 1 [4Fe-4S] cluster coordinated with 3 cysteines and an exchangeable S-adenosyl-L-methionine.</text>
</comment>
<keyword evidence="4 9" id="KW-0479">Metal-binding</keyword>
<dbReference type="Gene3D" id="3.20.20.70">
    <property type="entry name" value="Aldolase class I"/>
    <property type="match status" value="1"/>
</dbReference>
<sequence>MTIRITQVDYSNLQKLMRKQGYHFVNEHTVVKPCLWTRKAILQRRFCYKCLFYGIESHRCIQMSPAAYWCWNDCIHCWRVRPPDVGIPFELSMPKYQEDIDALVDNIIETQRKLLSGYWGNPKADKELVKEAFEPKHVAISLTGEPTLYENLPSLIKAFHRKGLTTFLVTRGVRPDVLERLSSEEPPSQLYISIEAYNKEKYEQINKPLVPRAWELTMRSLEIMSSFPSPTVLRITAIKGINMDSNAVEGFSKIIEIARPKYIEVKAYMHVGSSTQRLTKNNMPSFSDIWAFSEELSKATGIPIRSYAKDSRVVLLSELERPVRHGKGCPNYLWLSKS</sequence>
<dbReference type="InterPro" id="IPR007197">
    <property type="entry name" value="rSAM"/>
</dbReference>
<dbReference type="InterPro" id="IPR013785">
    <property type="entry name" value="Aldolase_TIM"/>
</dbReference>
<evidence type="ECO:0000256" key="1">
    <source>
        <dbReference type="ARBA" id="ARBA00022485"/>
    </source>
</evidence>
<evidence type="ECO:0000256" key="9">
    <source>
        <dbReference type="HAMAP-Rule" id="MF_01921"/>
    </source>
</evidence>
<dbReference type="NCBIfam" id="TIGR03972">
    <property type="entry name" value="rSAM_TYW1"/>
    <property type="match status" value="1"/>
</dbReference>
<evidence type="ECO:0000256" key="5">
    <source>
        <dbReference type="ARBA" id="ARBA00023004"/>
    </source>
</evidence>
<comment type="function">
    <text evidence="9">Component of the wyosine derivatives biosynthesis pathway that catalyzes the condensation of N-methylguanine with 2 carbon atoms from pyruvate to form the tricyclic 4-demethylwyosine (imG-14) on guanosine-37 of tRNA(Phe).</text>
</comment>
<accession>A0A7C1E8T1</accession>
<evidence type="ECO:0000259" key="10">
    <source>
        <dbReference type="PROSITE" id="PS51918"/>
    </source>
</evidence>
<gene>
    <name evidence="9" type="primary">taw1</name>
    <name evidence="11" type="ORF">ENO04_05135</name>
</gene>
<dbReference type="GO" id="GO:0008033">
    <property type="term" value="P:tRNA processing"/>
    <property type="evidence" value="ECO:0007669"/>
    <property type="project" value="UniProtKB-UniRule"/>
</dbReference>
<evidence type="ECO:0000256" key="6">
    <source>
        <dbReference type="ARBA" id="ARBA00023014"/>
    </source>
</evidence>
<dbReference type="InterPro" id="IPR013917">
    <property type="entry name" value="tRNA_wybutosine-synth"/>
</dbReference>
<evidence type="ECO:0000256" key="3">
    <source>
        <dbReference type="ARBA" id="ARBA00022694"/>
    </source>
</evidence>
<comment type="subunit">
    <text evidence="9">Monomer.</text>
</comment>
<comment type="caution">
    <text evidence="11">The sequence shown here is derived from an EMBL/GenBank/DDBJ whole genome shotgun (WGS) entry which is preliminary data.</text>
</comment>
<reference evidence="11" key="1">
    <citation type="journal article" date="2020" name="mSystems">
        <title>Genome- and Community-Level Interaction Insights into Carbon Utilization and Element Cycling Functions of Hydrothermarchaeota in Hydrothermal Sediment.</title>
        <authorList>
            <person name="Zhou Z."/>
            <person name="Liu Y."/>
            <person name="Xu W."/>
            <person name="Pan J."/>
            <person name="Luo Z.H."/>
            <person name="Li M."/>
        </authorList>
    </citation>
    <scope>NUCLEOTIDE SEQUENCE [LARGE SCALE GENOMIC DNA]</scope>
    <source>
        <strain evidence="11">SpSt-123</strain>
    </source>
</reference>
<feature type="binding site" evidence="9">
    <location>
        <position position="60"/>
    </location>
    <ligand>
        <name>[4Fe-4S] cluster</name>
        <dbReference type="ChEBI" id="CHEBI:49883"/>
        <label>1</label>
    </ligand>
</feature>
<comment type="catalytic activity">
    <reaction evidence="8 9">
        <text>N(1)-methylguanosine(37) in tRNA(Phe) + pyruvate + S-adenosyl-L-methionine = 4-demethylwyosine(37) in tRNA(Phe) + 5'-deoxyadenosine + L-methionine + CO2 + H2O</text>
        <dbReference type="Rhea" id="RHEA:36347"/>
        <dbReference type="Rhea" id="RHEA-COMP:10164"/>
        <dbReference type="Rhea" id="RHEA-COMP:10165"/>
        <dbReference type="ChEBI" id="CHEBI:15361"/>
        <dbReference type="ChEBI" id="CHEBI:15377"/>
        <dbReference type="ChEBI" id="CHEBI:16526"/>
        <dbReference type="ChEBI" id="CHEBI:17319"/>
        <dbReference type="ChEBI" id="CHEBI:57844"/>
        <dbReference type="ChEBI" id="CHEBI:59789"/>
        <dbReference type="ChEBI" id="CHEBI:64315"/>
        <dbReference type="ChEBI" id="CHEBI:73542"/>
        <dbReference type="EC" id="4.1.3.44"/>
    </reaction>
</comment>
<organism evidence="11">
    <name type="scientific">Fervidicoccus fontis</name>
    <dbReference type="NCBI Taxonomy" id="683846"/>
    <lineage>
        <taxon>Archaea</taxon>
        <taxon>Thermoproteota</taxon>
        <taxon>Thermoprotei</taxon>
        <taxon>Fervidicoccales</taxon>
        <taxon>Fervidicoccaceae</taxon>
        <taxon>Fervidicoccus</taxon>
    </lineage>
</organism>
<dbReference type="GO" id="GO:0102521">
    <property type="term" value="F:tRNA-4-demethylwyosine synthase activity"/>
    <property type="evidence" value="ECO:0007669"/>
    <property type="project" value="UniProtKB-EC"/>
</dbReference>
<dbReference type="Pfam" id="PF04055">
    <property type="entry name" value="Radical_SAM"/>
    <property type="match status" value="1"/>
</dbReference>
<dbReference type="SFLD" id="SFLDG01071">
    <property type="entry name" value="tRNA_wybutosine-synthesizing"/>
    <property type="match status" value="1"/>
</dbReference>
<dbReference type="EMBL" id="DSDY01000156">
    <property type="protein sequence ID" value="HDS10976.1"/>
    <property type="molecule type" value="Genomic_DNA"/>
</dbReference>
<keyword evidence="3 9" id="KW-0819">tRNA processing</keyword>
<dbReference type="SFLD" id="SFLDS00029">
    <property type="entry name" value="Radical_SAM"/>
    <property type="match status" value="1"/>
</dbReference>
<dbReference type="PANTHER" id="PTHR13930:SF0">
    <property type="entry name" value="S-ADENOSYL-L-METHIONINE-DEPENDENT TRNA 4-DEMETHYLWYOSINE SYNTHASE TYW1-RELATED"/>
    <property type="match status" value="1"/>
</dbReference>
<feature type="binding site" evidence="9">
    <location>
        <position position="47"/>
    </location>
    <ligand>
        <name>[4Fe-4S] cluster</name>
        <dbReference type="ChEBI" id="CHEBI:49883"/>
        <label>1</label>
    </ligand>
</feature>
<dbReference type="Pfam" id="PF08608">
    <property type="entry name" value="Wyosine_form"/>
    <property type="match status" value="1"/>
</dbReference>
<dbReference type="GO" id="GO:0005737">
    <property type="term" value="C:cytoplasm"/>
    <property type="evidence" value="ECO:0007669"/>
    <property type="project" value="UniProtKB-SubCell"/>
</dbReference>
<comment type="subcellular location">
    <subcellularLocation>
        <location evidence="9">Cytoplasm</location>
    </subcellularLocation>
</comment>
<protein>
    <recommendedName>
        <fullName evidence="9">S-adenosyl-L-methionine-dependent tRNA 4-demethylwyosine synthase</fullName>
        <ecNumber evidence="9">4.1.3.44</ecNumber>
    </recommendedName>
    <alternativeName>
        <fullName evidence="9">tRNA wyosine derivatives biosynthesis protein Taw1</fullName>
    </alternativeName>
</protein>
<keyword evidence="5 9" id="KW-0408">Iron</keyword>
<evidence type="ECO:0000256" key="7">
    <source>
        <dbReference type="ARBA" id="ARBA00023239"/>
    </source>
</evidence>
<feature type="binding site" evidence="9">
    <location>
        <position position="70"/>
    </location>
    <ligand>
        <name>[4Fe-4S] cluster</name>
        <dbReference type="ChEBI" id="CHEBI:49883"/>
        <label>2</label>
        <note>4Fe-4S-S-AdoMet</note>
    </ligand>
</feature>
<keyword evidence="6 9" id="KW-0411">Iron-sulfur</keyword>
<comment type="similarity">
    <text evidence="9">Belongs to the TYW1 family.</text>
</comment>